<dbReference type="Pfam" id="PF05065">
    <property type="entry name" value="Phage_capsid"/>
    <property type="match status" value="1"/>
</dbReference>
<organism evidence="3 4">
    <name type="scientific">Luteococcus japonicus</name>
    <dbReference type="NCBI Taxonomy" id="33984"/>
    <lineage>
        <taxon>Bacteria</taxon>
        <taxon>Bacillati</taxon>
        <taxon>Actinomycetota</taxon>
        <taxon>Actinomycetes</taxon>
        <taxon>Propionibacteriales</taxon>
        <taxon>Propionibacteriaceae</taxon>
        <taxon>Luteococcus</taxon>
    </lineage>
</organism>
<dbReference type="AlphaFoldDB" id="A0A3N1ZQU9"/>
<gene>
    <name evidence="3" type="ORF">EDD41_0418</name>
</gene>
<name>A0A3N1ZQU9_9ACTN</name>
<dbReference type="Gene3D" id="3.30.2400.10">
    <property type="entry name" value="Major capsid protein gp5"/>
    <property type="match status" value="1"/>
</dbReference>
<evidence type="ECO:0000259" key="2">
    <source>
        <dbReference type="Pfam" id="PF05065"/>
    </source>
</evidence>
<evidence type="ECO:0000313" key="3">
    <source>
        <dbReference type="EMBL" id="ROR53283.1"/>
    </source>
</evidence>
<dbReference type="SUPFAM" id="SSF56563">
    <property type="entry name" value="Major capsid protein gp5"/>
    <property type="match status" value="1"/>
</dbReference>
<accession>A0A3N1ZQU9</accession>
<dbReference type="InterPro" id="IPR024455">
    <property type="entry name" value="Phage_capsid"/>
</dbReference>
<evidence type="ECO:0000256" key="1">
    <source>
        <dbReference type="ARBA" id="ARBA00004328"/>
    </source>
</evidence>
<reference evidence="3 4" key="1">
    <citation type="submission" date="2018-11" db="EMBL/GenBank/DDBJ databases">
        <title>Sequencing the genomes of 1000 actinobacteria strains.</title>
        <authorList>
            <person name="Klenk H.-P."/>
        </authorList>
    </citation>
    <scope>NUCLEOTIDE SEQUENCE [LARGE SCALE GENOMIC DNA]</scope>
    <source>
        <strain evidence="3 4">DSM 10546</strain>
    </source>
</reference>
<comment type="caution">
    <text evidence="3">The sequence shown here is derived from an EMBL/GenBank/DDBJ whole genome shotgun (WGS) entry which is preliminary data.</text>
</comment>
<feature type="domain" description="Phage capsid-like C-terminal" evidence="2">
    <location>
        <begin position="31"/>
        <end position="285"/>
    </location>
</feature>
<evidence type="ECO:0000313" key="4">
    <source>
        <dbReference type="Proteomes" id="UP000275749"/>
    </source>
</evidence>
<sequence>MSEPVITPPVHIETAAENPSIIKDAVAKILVEPLQAASVVLSNGPKIFDSSEPLIIPKLTTKTTDPGWYGQGEEIGTADVDFDEMTLLPITRKSLKVISVVSNELLRQANAVNLEGVIRQKLVTDVTNKLDDALLKGDGAGDTITGILNQAGVTKVTADPATIDGFLAGLAAMAAVEEQPSVAFMSGADYFKILGLKDGQNRPLVQPDVTRAAGMQLHGVKLVVTNKLAAGKTMLVNMSEVAIVRDLAAQVTPLKEAFATKDSTGIRVVTRYDLGLLRPEAVAIVSAA</sequence>
<dbReference type="NCBIfam" id="TIGR01554">
    <property type="entry name" value="major_cap_HK97"/>
    <property type="match status" value="1"/>
</dbReference>
<dbReference type="InterPro" id="IPR054612">
    <property type="entry name" value="Phage_capsid-like_C"/>
</dbReference>
<dbReference type="Proteomes" id="UP000275749">
    <property type="component" value="Unassembled WGS sequence"/>
</dbReference>
<protein>
    <submittedName>
        <fullName evidence="3">HK97 family phage major capsid protein</fullName>
    </submittedName>
</protein>
<dbReference type="EMBL" id="RKHG01000001">
    <property type="protein sequence ID" value="ROR53283.1"/>
    <property type="molecule type" value="Genomic_DNA"/>
</dbReference>
<dbReference type="RefSeq" id="WP_123574794.1">
    <property type="nucleotide sequence ID" value="NZ_RKHG01000001.1"/>
</dbReference>
<proteinExistence type="predicted"/>
<comment type="subcellular location">
    <subcellularLocation>
        <location evidence="1">Virion</location>
    </subcellularLocation>
</comment>
<dbReference type="Gene3D" id="3.30.2320.10">
    <property type="entry name" value="hypothetical protein PF0899 domain"/>
    <property type="match status" value="1"/>
</dbReference>